<dbReference type="SUPFAM" id="SSF53756">
    <property type="entry name" value="UDP-Glycosyltransferase/glycogen phosphorylase"/>
    <property type="match status" value="1"/>
</dbReference>
<reference evidence="2 3" key="1">
    <citation type="submission" date="2020-11" db="EMBL/GenBank/DDBJ databases">
        <authorList>
            <person name="Lassalle F."/>
        </authorList>
    </citation>
    <scope>NUCLEOTIDE SEQUENCE [LARGE SCALE GENOMIC DNA]</scope>
    <source>
        <strain evidence="2 3">AB21</strain>
    </source>
</reference>
<name>A0ABN7JWW1_9HYPH</name>
<dbReference type="PANTHER" id="PTHR45947:SF3">
    <property type="entry name" value="SULFOQUINOVOSYL TRANSFERASE SQD2"/>
    <property type="match status" value="1"/>
</dbReference>
<sequence length="471" mass="51681">MASGDGKAMPDRRRRVLLIAEAANPDWPSVPLVGWNLSRAIAQRVDALIVTQVRNRSAFLREGLIEGEDFIAVDNETTARLFHGIGEILRGGDNKAWTLVTALSSLAYYSFERELWRKLKDRIRAGEFALVHRITPLSPTSQSLLARKLSKINVPFVIGPLNGGIAWPRGFSEVRSREGDWLSFARGLHRLLPGYRATRAKASAVIAGSRAALAELPTACSDKSFLLAENAIDPARFPFTRRPLRHDRLRVAFVGRLVPYKGADILLQAISSLEARADVDVTIVGDGPQRPELEALVRVLKLESQVRFAGWVAQEKLAMELSDCDLLALPSIREFGGGVVVEAMALGLVPLVANYGGPPELIDGASGLAIDFSDRGSLRAGFTAALEGLLADRAAISAMSREAGRRARAYFTWDAKAEQILAIYDWVCGDRSKPLFSIDSEQGLMAAKLTKSKYYEFLNNRGQNYPKVVSR</sequence>
<dbReference type="CDD" id="cd03801">
    <property type="entry name" value="GT4_PimA-like"/>
    <property type="match status" value="1"/>
</dbReference>
<dbReference type="Proteomes" id="UP000601041">
    <property type="component" value="Unassembled WGS sequence"/>
</dbReference>
<evidence type="ECO:0000259" key="1">
    <source>
        <dbReference type="Pfam" id="PF00534"/>
    </source>
</evidence>
<proteinExistence type="predicted"/>
<evidence type="ECO:0000313" key="2">
    <source>
        <dbReference type="EMBL" id="CAD7052284.1"/>
    </source>
</evidence>
<gene>
    <name evidence="2" type="ORF">RHAB21_04425</name>
</gene>
<dbReference type="PANTHER" id="PTHR45947">
    <property type="entry name" value="SULFOQUINOVOSYL TRANSFERASE SQD2"/>
    <property type="match status" value="1"/>
</dbReference>
<evidence type="ECO:0000313" key="3">
    <source>
        <dbReference type="Proteomes" id="UP000601041"/>
    </source>
</evidence>
<protein>
    <submittedName>
        <fullName evidence="2">Glycosyltransferase family 1 protein</fullName>
    </submittedName>
</protein>
<dbReference type="RefSeq" id="WP_183949802.1">
    <property type="nucleotide sequence ID" value="NZ_CABFWE030000011.1"/>
</dbReference>
<dbReference type="InterPro" id="IPR050194">
    <property type="entry name" value="Glycosyltransferase_grp1"/>
</dbReference>
<dbReference type="Gene3D" id="3.40.50.2000">
    <property type="entry name" value="Glycogen Phosphorylase B"/>
    <property type="match status" value="2"/>
</dbReference>
<dbReference type="EMBL" id="CABFWE030000011">
    <property type="protein sequence ID" value="CAD7052284.1"/>
    <property type="molecule type" value="Genomic_DNA"/>
</dbReference>
<dbReference type="InterPro" id="IPR001296">
    <property type="entry name" value="Glyco_trans_1"/>
</dbReference>
<accession>A0ABN7JWW1</accession>
<organism evidence="2 3">
    <name type="scientific">Pseudorhizobium halotolerans</name>
    <dbReference type="NCBI Taxonomy" id="1233081"/>
    <lineage>
        <taxon>Bacteria</taxon>
        <taxon>Pseudomonadati</taxon>
        <taxon>Pseudomonadota</taxon>
        <taxon>Alphaproteobacteria</taxon>
        <taxon>Hyphomicrobiales</taxon>
        <taxon>Rhizobiaceae</taxon>
        <taxon>Rhizobium/Agrobacterium group</taxon>
        <taxon>Pseudorhizobium</taxon>
    </lineage>
</organism>
<comment type="caution">
    <text evidence="2">The sequence shown here is derived from an EMBL/GenBank/DDBJ whole genome shotgun (WGS) entry which is preliminary data.</text>
</comment>
<keyword evidence="3" id="KW-1185">Reference proteome</keyword>
<feature type="domain" description="Glycosyl transferase family 1" evidence="1">
    <location>
        <begin position="244"/>
        <end position="388"/>
    </location>
</feature>
<dbReference type="Pfam" id="PF00534">
    <property type="entry name" value="Glycos_transf_1"/>
    <property type="match status" value="1"/>
</dbReference>